<dbReference type="EMBL" id="LAZR01001969">
    <property type="protein sequence ID" value="KKN36392.1"/>
    <property type="molecule type" value="Genomic_DNA"/>
</dbReference>
<reference evidence="1" key="1">
    <citation type="journal article" date="2015" name="Nature">
        <title>Complex archaea that bridge the gap between prokaryotes and eukaryotes.</title>
        <authorList>
            <person name="Spang A."/>
            <person name="Saw J.H."/>
            <person name="Jorgensen S.L."/>
            <person name="Zaremba-Niedzwiedzka K."/>
            <person name="Martijn J."/>
            <person name="Lind A.E."/>
            <person name="van Eijk R."/>
            <person name="Schleper C."/>
            <person name="Guy L."/>
            <person name="Ettema T.J."/>
        </authorList>
    </citation>
    <scope>NUCLEOTIDE SEQUENCE</scope>
</reference>
<name>A0A0F9QHC2_9ZZZZ</name>
<proteinExistence type="predicted"/>
<gene>
    <name evidence="1" type="ORF">LCGC14_0774300</name>
</gene>
<protein>
    <submittedName>
        <fullName evidence="1">Uncharacterized protein</fullName>
    </submittedName>
</protein>
<dbReference type="Gene3D" id="3.30.420.240">
    <property type="match status" value="1"/>
</dbReference>
<sequence>MKSALKLDDWQQEILDYKGDIILCKGRRIGGTEIFAIKAAERMVSQPGVKIIMVSLVEDQAKLIISVAHEYLVRKCPRLIATGKDKPTLKQIILTNGSSLKVRPVGQTGNAVRGFDGDILGVDEAPWQPAMMWKAARPIISTNDGEIWMWGTPAEDKGYFYEQFNKAYNLKDPNARYKVWYKNSEEVLFNRPITPSWTKKQRDGAIRILAEEKKDMTDVEYGNEYLGKFLSDLRRFFEDDLIKKACTLKRNPTMQGKHYLGVDIGRMWDPSSFEDVCKAGDMYYHVDSETTKKTYTNETQDKIIELDKAINYKKIGIDAGSGSLGVGVFDNLNIIPRISNKLEAMNNRAIALDRDGKKKQTIKKIDYYNNLKAMMQNGEIKLLKDYEVMASLKSIRWEAQDDDDSQSKMTIIGKDSHIVEGLMRAADLAKKDKSLNIWAASKSYGIGDAFD</sequence>
<organism evidence="1">
    <name type="scientific">marine sediment metagenome</name>
    <dbReference type="NCBI Taxonomy" id="412755"/>
    <lineage>
        <taxon>unclassified sequences</taxon>
        <taxon>metagenomes</taxon>
        <taxon>ecological metagenomes</taxon>
    </lineage>
</organism>
<dbReference type="InterPro" id="IPR027417">
    <property type="entry name" value="P-loop_NTPase"/>
</dbReference>
<evidence type="ECO:0000313" key="1">
    <source>
        <dbReference type="EMBL" id="KKN36392.1"/>
    </source>
</evidence>
<comment type="caution">
    <text evidence="1">The sequence shown here is derived from an EMBL/GenBank/DDBJ whole genome shotgun (WGS) entry which is preliminary data.</text>
</comment>
<dbReference type="Gene3D" id="3.40.50.300">
    <property type="entry name" value="P-loop containing nucleotide triphosphate hydrolases"/>
    <property type="match status" value="1"/>
</dbReference>
<dbReference type="Pfam" id="PF03237">
    <property type="entry name" value="Terminase_6N"/>
    <property type="match status" value="1"/>
</dbReference>
<dbReference type="AlphaFoldDB" id="A0A0F9QHC2"/>
<accession>A0A0F9QHC2</accession>